<gene>
    <name evidence="1" type="ORF">GRF59_14890</name>
</gene>
<comment type="caution">
    <text evidence="1">The sequence shown here is derived from an EMBL/GenBank/DDBJ whole genome shotgun (WGS) entry which is preliminary data.</text>
</comment>
<evidence type="ECO:0000313" key="1">
    <source>
        <dbReference type="EMBL" id="MWV44906.1"/>
    </source>
</evidence>
<dbReference type="AlphaFoldDB" id="A0A7X3IK44"/>
<reference evidence="1 2" key="1">
    <citation type="submission" date="2019-12" db="EMBL/GenBank/DDBJ databases">
        <title>Paenibacillus sp. nov., an endophytic bacterium isolated from the stem of Dendrobium.</title>
        <authorList>
            <person name="Zhao R."/>
        </authorList>
    </citation>
    <scope>NUCLEOTIDE SEQUENCE [LARGE SCALE GENOMIC DNA]</scope>
    <source>
        <strain evidence="1 2">HJL G12</strain>
    </source>
</reference>
<name>A0A7X3IK44_9BACL</name>
<dbReference type="RefSeq" id="WP_160498516.1">
    <property type="nucleotide sequence ID" value="NZ_WUBI01000002.1"/>
</dbReference>
<dbReference type="EMBL" id="WUBI01000002">
    <property type="protein sequence ID" value="MWV44906.1"/>
    <property type="molecule type" value="Genomic_DNA"/>
</dbReference>
<organism evidence="1 2">
    <name type="scientific">Paenibacillus dendrobii</name>
    <dbReference type="NCBI Taxonomy" id="2691084"/>
    <lineage>
        <taxon>Bacteria</taxon>
        <taxon>Bacillati</taxon>
        <taxon>Bacillota</taxon>
        <taxon>Bacilli</taxon>
        <taxon>Bacillales</taxon>
        <taxon>Paenibacillaceae</taxon>
        <taxon>Paenibacillus</taxon>
    </lineage>
</organism>
<proteinExistence type="predicted"/>
<accession>A0A7X3IK44</accession>
<dbReference type="Proteomes" id="UP000460318">
    <property type="component" value="Unassembled WGS sequence"/>
</dbReference>
<sequence>MFYKLTIVVTDDPQLEVLNVKLSIDDKNKALELLSLFAEQGYKVLFEETDED</sequence>
<keyword evidence="2" id="KW-1185">Reference proteome</keyword>
<protein>
    <submittedName>
        <fullName evidence="1">Uncharacterized protein</fullName>
    </submittedName>
</protein>
<evidence type="ECO:0000313" key="2">
    <source>
        <dbReference type="Proteomes" id="UP000460318"/>
    </source>
</evidence>